<name>A0ABT9YPW8_9STRE</name>
<dbReference type="InterPro" id="IPR050275">
    <property type="entry name" value="PGM_Phosphatase"/>
</dbReference>
<accession>A0ABT9YPW8</accession>
<proteinExistence type="predicted"/>
<dbReference type="CDD" id="cd07067">
    <property type="entry name" value="HP_PGM_like"/>
    <property type="match status" value="1"/>
</dbReference>
<dbReference type="Gene3D" id="3.40.50.1240">
    <property type="entry name" value="Phosphoglycerate mutase-like"/>
    <property type="match status" value="1"/>
</dbReference>
<dbReference type="PANTHER" id="PTHR48100">
    <property type="entry name" value="BROAD-SPECIFICITY PHOSPHATASE YOR283W-RELATED"/>
    <property type="match status" value="1"/>
</dbReference>
<dbReference type="SUPFAM" id="SSF53254">
    <property type="entry name" value="Phosphoglycerate mutase-like"/>
    <property type="match status" value="1"/>
</dbReference>
<dbReference type="PANTHER" id="PTHR48100:SF59">
    <property type="entry name" value="ADENOSYLCOBALAMIN_ALPHA-RIBAZOLE PHOSPHATASE"/>
    <property type="match status" value="1"/>
</dbReference>
<gene>
    <name evidence="1" type="ORF">J2S23_000577</name>
</gene>
<sequence>MEILFIRHSEPDYSMLDKATHPEAYTGFGRDLVPLTARGRTLAQQAAQSPLLDDVDTVISSSITRALQTATYLICNRQLDLLVEPFFHEWRPDLDGLNYTEVELGLAYRLFMENDGALVENSPVRYETGQAIKTRTLKALQKYKAYDKVAIVAHGMLIRQFVPMETIDYCQMIPYSIDLETIEIEDESYR</sequence>
<keyword evidence="2" id="KW-1185">Reference proteome</keyword>
<dbReference type="SMART" id="SM00855">
    <property type="entry name" value="PGAM"/>
    <property type="match status" value="1"/>
</dbReference>
<dbReference type="EMBL" id="JAUSTM010000004">
    <property type="protein sequence ID" value="MDQ0222040.1"/>
    <property type="molecule type" value="Genomic_DNA"/>
</dbReference>
<evidence type="ECO:0000313" key="2">
    <source>
        <dbReference type="Proteomes" id="UP001223079"/>
    </source>
</evidence>
<dbReference type="RefSeq" id="WP_307121262.1">
    <property type="nucleotide sequence ID" value="NZ_JAUSTM010000004.1"/>
</dbReference>
<protein>
    <submittedName>
        <fullName evidence="1">Broad specificity phosphatase PhoE</fullName>
    </submittedName>
</protein>
<organism evidence="1 2">
    <name type="scientific">Streptococcus moroccensis</name>
    <dbReference type="NCBI Taxonomy" id="1451356"/>
    <lineage>
        <taxon>Bacteria</taxon>
        <taxon>Bacillati</taxon>
        <taxon>Bacillota</taxon>
        <taxon>Bacilli</taxon>
        <taxon>Lactobacillales</taxon>
        <taxon>Streptococcaceae</taxon>
        <taxon>Streptococcus</taxon>
    </lineage>
</organism>
<comment type="caution">
    <text evidence="1">The sequence shown here is derived from an EMBL/GenBank/DDBJ whole genome shotgun (WGS) entry which is preliminary data.</text>
</comment>
<dbReference type="InterPro" id="IPR029033">
    <property type="entry name" value="His_PPase_superfam"/>
</dbReference>
<reference evidence="1 2" key="1">
    <citation type="submission" date="2023-07" db="EMBL/GenBank/DDBJ databases">
        <title>Genomic Encyclopedia of Type Strains, Phase IV (KMG-IV): sequencing the most valuable type-strain genomes for metagenomic binning, comparative biology and taxonomic classification.</title>
        <authorList>
            <person name="Goeker M."/>
        </authorList>
    </citation>
    <scope>NUCLEOTIDE SEQUENCE [LARGE SCALE GENOMIC DNA]</scope>
    <source>
        <strain evidence="1 2">DSM 105143</strain>
    </source>
</reference>
<evidence type="ECO:0000313" key="1">
    <source>
        <dbReference type="EMBL" id="MDQ0222040.1"/>
    </source>
</evidence>
<dbReference type="Proteomes" id="UP001223079">
    <property type="component" value="Unassembled WGS sequence"/>
</dbReference>
<dbReference type="InterPro" id="IPR013078">
    <property type="entry name" value="His_Pase_superF_clade-1"/>
</dbReference>
<dbReference type="Pfam" id="PF00300">
    <property type="entry name" value="His_Phos_1"/>
    <property type="match status" value="1"/>
</dbReference>